<reference evidence="6 7" key="1">
    <citation type="submission" date="2016-09" db="EMBL/GenBank/DDBJ databases">
        <title>Genomic analysis reveals versatility of anaerobic energy metabolism of Geosporobacter ferrireducens IRF9 of phylum Firmicutes.</title>
        <authorList>
            <person name="Kim S.-J."/>
        </authorList>
    </citation>
    <scope>NUCLEOTIDE SEQUENCE [LARGE SCALE GENOMIC DNA]</scope>
    <source>
        <strain evidence="6 7">IRF9</strain>
    </source>
</reference>
<feature type="domain" description="Solute-binding protein family 5" evidence="5">
    <location>
        <begin position="83"/>
        <end position="465"/>
    </location>
</feature>
<dbReference type="InterPro" id="IPR000914">
    <property type="entry name" value="SBP_5_dom"/>
</dbReference>
<evidence type="ECO:0000256" key="2">
    <source>
        <dbReference type="ARBA" id="ARBA00005695"/>
    </source>
</evidence>
<dbReference type="InterPro" id="IPR030678">
    <property type="entry name" value="Peptide/Ni-bd"/>
</dbReference>
<keyword evidence="7" id="KW-1185">Reference proteome</keyword>
<dbReference type="RefSeq" id="WP_069980374.1">
    <property type="nucleotide sequence ID" value="NZ_CP017269.1"/>
</dbReference>
<evidence type="ECO:0000313" key="7">
    <source>
        <dbReference type="Proteomes" id="UP000095743"/>
    </source>
</evidence>
<dbReference type="OrthoDB" id="9801912at2"/>
<dbReference type="GO" id="GO:0030313">
    <property type="term" value="C:cell envelope"/>
    <property type="evidence" value="ECO:0007669"/>
    <property type="project" value="UniProtKB-SubCell"/>
</dbReference>
<dbReference type="CDD" id="cd08504">
    <property type="entry name" value="PBP2_OppA"/>
    <property type="match status" value="1"/>
</dbReference>
<keyword evidence="4" id="KW-0732">Signal</keyword>
<dbReference type="FunFam" id="3.90.76.10:FF:000001">
    <property type="entry name" value="Oligopeptide ABC transporter substrate-binding protein"/>
    <property type="match status" value="1"/>
</dbReference>
<dbReference type="GO" id="GO:0042597">
    <property type="term" value="C:periplasmic space"/>
    <property type="evidence" value="ECO:0007669"/>
    <property type="project" value="UniProtKB-ARBA"/>
</dbReference>
<dbReference type="KEGG" id="gfe:Gferi_22485"/>
<dbReference type="InterPro" id="IPR039424">
    <property type="entry name" value="SBP_5"/>
</dbReference>
<dbReference type="PROSITE" id="PS51257">
    <property type="entry name" value="PROKAR_LIPOPROTEIN"/>
    <property type="match status" value="1"/>
</dbReference>
<name>A0A1D8GMA7_9FIRM</name>
<dbReference type="Gene3D" id="3.40.190.10">
    <property type="entry name" value="Periplasmic binding protein-like II"/>
    <property type="match status" value="1"/>
</dbReference>
<dbReference type="STRING" id="1424294.Gferi_22485"/>
<dbReference type="GO" id="GO:0043190">
    <property type="term" value="C:ATP-binding cassette (ABC) transporter complex"/>
    <property type="evidence" value="ECO:0007669"/>
    <property type="project" value="InterPro"/>
</dbReference>
<accession>A0A1D8GMA7</accession>
<comment type="subcellular location">
    <subcellularLocation>
        <location evidence="1">Cell envelope</location>
    </subcellularLocation>
</comment>
<dbReference type="GO" id="GO:1904680">
    <property type="term" value="F:peptide transmembrane transporter activity"/>
    <property type="evidence" value="ECO:0007669"/>
    <property type="project" value="TreeGrafter"/>
</dbReference>
<evidence type="ECO:0000313" key="6">
    <source>
        <dbReference type="EMBL" id="AOT72059.1"/>
    </source>
</evidence>
<dbReference type="EMBL" id="CP017269">
    <property type="protein sequence ID" value="AOT72059.1"/>
    <property type="molecule type" value="Genomic_DNA"/>
</dbReference>
<dbReference type="SUPFAM" id="SSF53850">
    <property type="entry name" value="Periplasmic binding protein-like II"/>
    <property type="match status" value="1"/>
</dbReference>
<dbReference type="GO" id="GO:0015833">
    <property type="term" value="P:peptide transport"/>
    <property type="evidence" value="ECO:0007669"/>
    <property type="project" value="TreeGrafter"/>
</dbReference>
<evidence type="ECO:0000256" key="4">
    <source>
        <dbReference type="ARBA" id="ARBA00022729"/>
    </source>
</evidence>
<evidence type="ECO:0000259" key="5">
    <source>
        <dbReference type="Pfam" id="PF00496"/>
    </source>
</evidence>
<proteinExistence type="inferred from homology"/>
<dbReference type="AlphaFoldDB" id="A0A1D8GMA7"/>
<evidence type="ECO:0000256" key="1">
    <source>
        <dbReference type="ARBA" id="ARBA00004196"/>
    </source>
</evidence>
<dbReference type="PANTHER" id="PTHR30290:SF10">
    <property type="entry name" value="PERIPLASMIC OLIGOPEPTIDE-BINDING PROTEIN-RELATED"/>
    <property type="match status" value="1"/>
</dbReference>
<dbReference type="Gene3D" id="3.90.76.10">
    <property type="entry name" value="Dipeptide-binding Protein, Domain 1"/>
    <property type="match status" value="1"/>
</dbReference>
<keyword evidence="3" id="KW-0813">Transport</keyword>
<organism evidence="6 7">
    <name type="scientific">Geosporobacter ferrireducens</name>
    <dbReference type="NCBI Taxonomy" id="1424294"/>
    <lineage>
        <taxon>Bacteria</taxon>
        <taxon>Bacillati</taxon>
        <taxon>Bacillota</taxon>
        <taxon>Clostridia</taxon>
        <taxon>Peptostreptococcales</taxon>
        <taxon>Thermotaleaceae</taxon>
        <taxon>Geosporobacter</taxon>
    </lineage>
</organism>
<comment type="similarity">
    <text evidence="2">Belongs to the bacterial solute-binding protein 5 family.</text>
</comment>
<dbReference type="PANTHER" id="PTHR30290">
    <property type="entry name" value="PERIPLASMIC BINDING COMPONENT OF ABC TRANSPORTER"/>
    <property type="match status" value="1"/>
</dbReference>
<dbReference type="Pfam" id="PF00496">
    <property type="entry name" value="SBP_bac_5"/>
    <property type="match status" value="1"/>
</dbReference>
<evidence type="ECO:0000256" key="3">
    <source>
        <dbReference type="ARBA" id="ARBA00022448"/>
    </source>
</evidence>
<protein>
    <recommendedName>
        <fullName evidence="5">Solute-binding protein family 5 domain-containing protein</fullName>
    </recommendedName>
</protein>
<gene>
    <name evidence="6" type="ORF">Gferi_22485</name>
</gene>
<dbReference type="Proteomes" id="UP000095743">
    <property type="component" value="Chromosome"/>
</dbReference>
<sequence length="545" mass="61806">MKRKTVLVLLLVVMMILSLIGCGGSQTPADNSDQDETTSTEKILTYSVLIDMPTLDQSLANSADSMTLISQIQEGLVRLHDGKVIPGIAKEWEVSEDGLVYTFHLRDVKWSDGVNITAYDFEYAVKRLVDPATASPYSFIAEPIKNAMKVNAGELGVEETGVKALDEKTLEITLEIPAPYFLGILNMPHFHGVRKDLVEKFGQDFAADPDKNVYSGPFVLEEWKHEDRLMLVKNQSYWDKDKVNLDKVNVIVVPDPNTALSMFENGDLDFVDVPPNLVEQYLDKAQLYYNGADDFLKLNMDGKNPLKNKNLRLAVNYAIDREDYINITTSGLFDAGTRYVLPVVAGVDKKYGEEYPYEAFPLKADTNTAKDYLDKAIKELGVSNPQEIKLELLTTDTDVSRIQAEVLQDQIQRNLGIIVNIKQVPYKQRLQMETNREFQMVFSGWAPDYDDPHTYLCLWTTHSPYNQISYSNAKYDELLDFSSTCRDPRERMDALFAAEKVLLEDGAIVPLQMRRVAWLMHPKVKGLVKSYVGPREDYIYADIEE</sequence>
<dbReference type="Gene3D" id="3.10.105.10">
    <property type="entry name" value="Dipeptide-binding Protein, Domain 3"/>
    <property type="match status" value="1"/>
</dbReference>
<dbReference type="PIRSF" id="PIRSF002741">
    <property type="entry name" value="MppA"/>
    <property type="match status" value="1"/>
</dbReference>